<dbReference type="Proteomes" id="UP000318437">
    <property type="component" value="Unassembled WGS sequence"/>
</dbReference>
<evidence type="ECO:0000313" key="7">
    <source>
        <dbReference type="EMBL" id="TWU20815.1"/>
    </source>
</evidence>
<dbReference type="InterPro" id="IPR002942">
    <property type="entry name" value="S4_RNA-bd"/>
</dbReference>
<dbReference type="OrthoDB" id="9807213at2"/>
<dbReference type="InterPro" id="IPR050343">
    <property type="entry name" value="RsuA_PseudoU_synthase"/>
</dbReference>
<feature type="compositionally biased region" description="Low complexity" evidence="5">
    <location>
        <begin position="332"/>
        <end position="347"/>
    </location>
</feature>
<gene>
    <name evidence="7" type="primary">rluB</name>
    <name evidence="7" type="ORF">Pla144_48680</name>
</gene>
<dbReference type="EC" id="5.4.99.-" evidence="4"/>
<dbReference type="InterPro" id="IPR000748">
    <property type="entry name" value="PsdUridine_synth_RsuA/RluB/E/F"/>
</dbReference>
<accession>A0A5C6C9M4</accession>
<dbReference type="SUPFAM" id="SSF55174">
    <property type="entry name" value="Alpha-L RNA-binding motif"/>
    <property type="match status" value="1"/>
</dbReference>
<feature type="region of interest" description="Disordered" evidence="5">
    <location>
        <begin position="1"/>
        <end position="63"/>
    </location>
</feature>
<evidence type="ECO:0000256" key="4">
    <source>
        <dbReference type="RuleBase" id="RU003887"/>
    </source>
</evidence>
<sequence>MPPRKAKKPSSRPGRSIAGGKSTGKKTSSKKPSGNHSGQARPNKPVKRRRPAAPQPASQLPGERLQKVLAAAGIASRREAEALILEGRVEVDGQMVTELGTRVDRRQQEIFVDGEPLPRPKLVYFAVNKPEGVVCTARDPSGRPRIADLLPPDIGRVFNVGRLDMSSEGLILMTNDGELANQLTHPRHGVHKIYDVQVAGEPGPEALATLRKGMHLAEGFARPVDVRVKNRKKKSTILEMVLDEGRNREVRRLLARVGHKVQRLTRIAVGPVRLGEMPRGAYRQLTHEEVRKLKTAANEGSSEKKTDPTPEPTEKPVTAQQVAQQRKRKAAMSKSAASKSKPAGQSARKGSSSRSPAGKKTSIKKLGPPKRGRR</sequence>
<feature type="compositionally biased region" description="Low complexity" evidence="5">
    <location>
        <begin position="11"/>
        <end position="20"/>
    </location>
</feature>
<proteinExistence type="inferred from homology"/>
<dbReference type="AlphaFoldDB" id="A0A5C6C9M4"/>
<dbReference type="EMBL" id="SJPS01000013">
    <property type="protein sequence ID" value="TWU20815.1"/>
    <property type="molecule type" value="Genomic_DNA"/>
</dbReference>
<feature type="compositionally biased region" description="Basic and acidic residues" evidence="5">
    <location>
        <begin position="301"/>
        <end position="314"/>
    </location>
</feature>
<protein>
    <recommendedName>
        <fullName evidence="4">Pseudouridine synthase</fullName>
        <ecNumber evidence="4">5.4.99.-</ecNumber>
    </recommendedName>
</protein>
<dbReference type="Gene3D" id="3.30.70.580">
    <property type="entry name" value="Pseudouridine synthase I, catalytic domain, N-terminal subdomain"/>
    <property type="match status" value="1"/>
</dbReference>
<feature type="compositionally biased region" description="Low complexity" evidence="5">
    <location>
        <begin position="315"/>
        <end position="324"/>
    </location>
</feature>
<evidence type="ECO:0000256" key="2">
    <source>
        <dbReference type="ARBA" id="ARBA00023235"/>
    </source>
</evidence>
<dbReference type="InterPro" id="IPR006145">
    <property type="entry name" value="PsdUridine_synth_RsuA/RluA"/>
</dbReference>
<evidence type="ECO:0000259" key="6">
    <source>
        <dbReference type="SMART" id="SM00363"/>
    </source>
</evidence>
<dbReference type="PANTHER" id="PTHR47683:SF2">
    <property type="entry name" value="RNA-BINDING S4 DOMAIN-CONTAINING PROTEIN"/>
    <property type="match status" value="1"/>
</dbReference>
<dbReference type="FunFam" id="3.10.290.10:FF:000003">
    <property type="entry name" value="Pseudouridine synthase"/>
    <property type="match status" value="1"/>
</dbReference>
<dbReference type="InterPro" id="IPR042092">
    <property type="entry name" value="PsdUridine_s_RsuA/RluB/E/F_cat"/>
</dbReference>
<keyword evidence="2 4" id="KW-0413">Isomerase</keyword>
<dbReference type="CDD" id="cd00165">
    <property type="entry name" value="S4"/>
    <property type="match status" value="1"/>
</dbReference>
<dbReference type="PROSITE" id="PS01149">
    <property type="entry name" value="PSI_RSU"/>
    <property type="match status" value="1"/>
</dbReference>
<dbReference type="SUPFAM" id="SSF55120">
    <property type="entry name" value="Pseudouridine synthase"/>
    <property type="match status" value="1"/>
</dbReference>
<evidence type="ECO:0000256" key="5">
    <source>
        <dbReference type="SAM" id="MobiDB-lite"/>
    </source>
</evidence>
<dbReference type="NCBIfam" id="TIGR00093">
    <property type="entry name" value="pseudouridine synthase"/>
    <property type="match status" value="1"/>
</dbReference>
<dbReference type="InterPro" id="IPR018496">
    <property type="entry name" value="PsdUridine_synth_RsuA/RluB_CS"/>
</dbReference>
<dbReference type="Gene3D" id="3.10.290.10">
    <property type="entry name" value="RNA-binding S4 domain"/>
    <property type="match status" value="1"/>
</dbReference>
<comment type="caution">
    <text evidence="7">The sequence shown here is derived from an EMBL/GenBank/DDBJ whole genome shotgun (WGS) entry which is preliminary data.</text>
</comment>
<evidence type="ECO:0000256" key="1">
    <source>
        <dbReference type="ARBA" id="ARBA00008348"/>
    </source>
</evidence>
<keyword evidence="3" id="KW-0694">RNA-binding</keyword>
<feature type="compositionally biased region" description="Basic residues" evidence="5">
    <location>
        <begin position="361"/>
        <end position="374"/>
    </location>
</feature>
<dbReference type="Pfam" id="PF00849">
    <property type="entry name" value="PseudoU_synth_2"/>
    <property type="match status" value="1"/>
</dbReference>
<dbReference type="PANTHER" id="PTHR47683">
    <property type="entry name" value="PSEUDOURIDINE SYNTHASE FAMILY PROTEIN-RELATED"/>
    <property type="match status" value="1"/>
</dbReference>
<dbReference type="InterPro" id="IPR020103">
    <property type="entry name" value="PsdUridine_synth_cat_dom_sf"/>
</dbReference>
<evidence type="ECO:0000313" key="8">
    <source>
        <dbReference type="Proteomes" id="UP000318437"/>
    </source>
</evidence>
<keyword evidence="8" id="KW-1185">Reference proteome</keyword>
<evidence type="ECO:0000256" key="3">
    <source>
        <dbReference type="PROSITE-ProRule" id="PRU00182"/>
    </source>
</evidence>
<feature type="region of interest" description="Disordered" evidence="5">
    <location>
        <begin position="294"/>
        <end position="374"/>
    </location>
</feature>
<dbReference type="GO" id="GO:0003723">
    <property type="term" value="F:RNA binding"/>
    <property type="evidence" value="ECO:0007669"/>
    <property type="project" value="UniProtKB-KW"/>
</dbReference>
<dbReference type="CDD" id="cd02870">
    <property type="entry name" value="PseudoU_synth_RsuA_like"/>
    <property type="match status" value="1"/>
</dbReference>
<name>A0A5C6C9M4_9BACT</name>
<dbReference type="Pfam" id="PF01479">
    <property type="entry name" value="S4"/>
    <property type="match status" value="1"/>
</dbReference>
<dbReference type="PROSITE" id="PS50889">
    <property type="entry name" value="S4"/>
    <property type="match status" value="1"/>
</dbReference>
<dbReference type="SMART" id="SM00363">
    <property type="entry name" value="S4"/>
    <property type="match status" value="1"/>
</dbReference>
<organism evidence="7 8">
    <name type="scientific">Bythopirellula polymerisocia</name>
    <dbReference type="NCBI Taxonomy" id="2528003"/>
    <lineage>
        <taxon>Bacteria</taxon>
        <taxon>Pseudomonadati</taxon>
        <taxon>Planctomycetota</taxon>
        <taxon>Planctomycetia</taxon>
        <taxon>Pirellulales</taxon>
        <taxon>Lacipirellulaceae</taxon>
        <taxon>Bythopirellula</taxon>
    </lineage>
</organism>
<dbReference type="GO" id="GO:0120159">
    <property type="term" value="F:rRNA pseudouridine synthase activity"/>
    <property type="evidence" value="ECO:0007669"/>
    <property type="project" value="UniProtKB-ARBA"/>
</dbReference>
<feature type="domain" description="RNA-binding S4" evidence="6">
    <location>
        <begin position="63"/>
        <end position="125"/>
    </location>
</feature>
<dbReference type="InterPro" id="IPR036986">
    <property type="entry name" value="S4_RNA-bd_sf"/>
</dbReference>
<dbReference type="GO" id="GO:0000455">
    <property type="term" value="P:enzyme-directed rRNA pseudouridine synthesis"/>
    <property type="evidence" value="ECO:0007669"/>
    <property type="project" value="UniProtKB-ARBA"/>
</dbReference>
<dbReference type="InterPro" id="IPR020094">
    <property type="entry name" value="TruA/RsuA/RluB/E/F_N"/>
</dbReference>
<reference evidence="7 8" key="1">
    <citation type="submission" date="2019-02" db="EMBL/GenBank/DDBJ databases">
        <title>Deep-cultivation of Planctomycetes and their phenomic and genomic characterization uncovers novel biology.</title>
        <authorList>
            <person name="Wiegand S."/>
            <person name="Jogler M."/>
            <person name="Boedeker C."/>
            <person name="Pinto D."/>
            <person name="Vollmers J."/>
            <person name="Rivas-Marin E."/>
            <person name="Kohn T."/>
            <person name="Peeters S.H."/>
            <person name="Heuer A."/>
            <person name="Rast P."/>
            <person name="Oberbeckmann S."/>
            <person name="Bunk B."/>
            <person name="Jeske O."/>
            <person name="Meyerdierks A."/>
            <person name="Storesund J.E."/>
            <person name="Kallscheuer N."/>
            <person name="Luecker S."/>
            <person name="Lage O.M."/>
            <person name="Pohl T."/>
            <person name="Merkel B.J."/>
            <person name="Hornburger P."/>
            <person name="Mueller R.-W."/>
            <person name="Bruemmer F."/>
            <person name="Labrenz M."/>
            <person name="Spormann A.M."/>
            <person name="Op Den Camp H."/>
            <person name="Overmann J."/>
            <person name="Amann R."/>
            <person name="Jetten M.S.M."/>
            <person name="Mascher T."/>
            <person name="Medema M.H."/>
            <person name="Devos D.P."/>
            <person name="Kaster A.-K."/>
            <person name="Ovreas L."/>
            <person name="Rohde M."/>
            <person name="Galperin M.Y."/>
            <person name="Jogler C."/>
        </authorList>
    </citation>
    <scope>NUCLEOTIDE SEQUENCE [LARGE SCALE GENOMIC DNA]</scope>
    <source>
        <strain evidence="7 8">Pla144</strain>
    </source>
</reference>
<comment type="similarity">
    <text evidence="1 4">Belongs to the pseudouridine synthase RsuA family.</text>
</comment>
<feature type="compositionally biased region" description="Basic residues" evidence="5">
    <location>
        <begin position="1"/>
        <end position="10"/>
    </location>
</feature>
<dbReference type="RefSeq" id="WP_146453077.1">
    <property type="nucleotide sequence ID" value="NZ_SJPS01000013.1"/>
</dbReference>
<dbReference type="Gene3D" id="3.30.70.1560">
    <property type="entry name" value="Alpha-L RNA-binding motif"/>
    <property type="match status" value="1"/>
</dbReference>